<dbReference type="Pfam" id="PF02679">
    <property type="entry name" value="ComA"/>
    <property type="match status" value="1"/>
</dbReference>
<keyword evidence="3" id="KW-1185">Reference proteome</keyword>
<evidence type="ECO:0000313" key="3">
    <source>
        <dbReference type="Proteomes" id="UP000033874"/>
    </source>
</evidence>
<dbReference type="RefSeq" id="WP_046765581.1">
    <property type="nucleotide sequence ID" value="NZ_LBIC01000011.1"/>
</dbReference>
<evidence type="ECO:0000256" key="1">
    <source>
        <dbReference type="ARBA" id="ARBA00010424"/>
    </source>
</evidence>
<dbReference type="PANTHER" id="PTHR48413:SF1">
    <property type="entry name" value="PROTEIN HEAT-STRESS-ASSOCIATED 32"/>
    <property type="match status" value="1"/>
</dbReference>
<comment type="caution">
    <text evidence="2">The sequence shown here is derived from an EMBL/GenBank/DDBJ whole genome shotgun (WGS) entry which is preliminary data.</text>
</comment>
<organism evidence="2 3">
    <name type="scientific">Sphingobium chungbukense</name>
    <dbReference type="NCBI Taxonomy" id="56193"/>
    <lineage>
        <taxon>Bacteria</taxon>
        <taxon>Pseudomonadati</taxon>
        <taxon>Pseudomonadota</taxon>
        <taxon>Alphaproteobacteria</taxon>
        <taxon>Sphingomonadales</taxon>
        <taxon>Sphingomonadaceae</taxon>
        <taxon>Sphingobium</taxon>
    </lineage>
</organism>
<dbReference type="PANTHER" id="PTHR48413">
    <property type="match status" value="1"/>
</dbReference>
<comment type="similarity">
    <text evidence="1">Belongs to the phosphosulfolactate synthase family.</text>
</comment>
<dbReference type="InterPro" id="IPR013785">
    <property type="entry name" value="Aldolase_TIM"/>
</dbReference>
<proteinExistence type="inferred from homology"/>
<protein>
    <submittedName>
        <fullName evidence="2">Phosphohydrolase</fullName>
    </submittedName>
</protein>
<dbReference type="EMBL" id="LBIC01000011">
    <property type="protein sequence ID" value="KKW90210.1"/>
    <property type="molecule type" value="Genomic_DNA"/>
</dbReference>
<dbReference type="STRING" id="56193.YP76_21105"/>
<reference evidence="2 3" key="1">
    <citation type="submission" date="2015-04" db="EMBL/GenBank/DDBJ databases">
        <title>Genome sequence of aromatic hydrocarbons-degrading Sphingobium chungbukense DJ77.</title>
        <authorList>
            <person name="Kim Y.-C."/>
            <person name="Chae J.-C."/>
        </authorList>
    </citation>
    <scope>NUCLEOTIDE SEQUENCE [LARGE SCALE GENOMIC DNA]</scope>
    <source>
        <strain evidence="2 3">DJ77</strain>
    </source>
</reference>
<dbReference type="AlphaFoldDB" id="A0A0M3AK46"/>
<dbReference type="Gene3D" id="3.20.20.70">
    <property type="entry name" value="Aldolase class I"/>
    <property type="match status" value="1"/>
</dbReference>
<accession>A0A0M3AK46</accession>
<name>A0A0M3AK46_9SPHN</name>
<keyword evidence="2" id="KW-0378">Hydrolase</keyword>
<evidence type="ECO:0000313" key="2">
    <source>
        <dbReference type="EMBL" id="KKW90210.1"/>
    </source>
</evidence>
<dbReference type="InterPro" id="IPR003830">
    <property type="entry name" value="ComA_synth"/>
</dbReference>
<dbReference type="PATRIC" id="fig|56193.3.peg.4437"/>
<dbReference type="InterPro" id="IPR036112">
    <property type="entry name" value="ComA_synth_sf"/>
</dbReference>
<dbReference type="SUPFAM" id="SSF102110">
    <property type="entry name" value="(2r)-phospho-3-sulfolactate synthase ComA"/>
    <property type="match status" value="1"/>
</dbReference>
<dbReference type="GO" id="GO:0016787">
    <property type="term" value="F:hydrolase activity"/>
    <property type="evidence" value="ECO:0007669"/>
    <property type="project" value="UniProtKB-KW"/>
</dbReference>
<dbReference type="Proteomes" id="UP000033874">
    <property type="component" value="Unassembled WGS sequence"/>
</dbReference>
<sequence>MSAGQLPTFLDLSARSTKPRRTGITHILDKGSTLAAVEAMLPSATRYVDIWKLGFGTSYVDPMAAAKIALLKTAGIKTCVGGTLLEIAWLRERTEGFFAFAAEMGFDCVEVSDGATDMPRRDKLALIERANALGFEVLSEVGSKDPSKRLSSVEWVSQLEADAQAGAHWIVIEGRESGTVGLYDETGKVRNEVLHAIARNQFSDKLIFEAPQRAQQAFLIREYGPEVNLGNILIDDVISLETLRLGLRADTMQLLAADERGGARLVHA</sequence>
<gene>
    <name evidence="2" type="ORF">YP76_21105</name>
</gene>